<comment type="caution">
    <text evidence="2">The sequence shown here is derived from an EMBL/GenBank/DDBJ whole genome shotgun (WGS) entry which is preliminary data.</text>
</comment>
<dbReference type="Proteomes" id="UP000631114">
    <property type="component" value="Unassembled WGS sequence"/>
</dbReference>
<evidence type="ECO:0000313" key="2">
    <source>
        <dbReference type="EMBL" id="KAF9595474.1"/>
    </source>
</evidence>
<keyword evidence="1" id="KW-0472">Membrane</keyword>
<protein>
    <submittedName>
        <fullName evidence="2">Uncharacterized protein</fullName>
    </submittedName>
</protein>
<gene>
    <name evidence="2" type="ORF">IFM89_000392</name>
</gene>
<keyword evidence="1" id="KW-0812">Transmembrane</keyword>
<dbReference type="InterPro" id="IPR010721">
    <property type="entry name" value="UstE-like"/>
</dbReference>
<evidence type="ECO:0000256" key="1">
    <source>
        <dbReference type="SAM" id="Phobius"/>
    </source>
</evidence>
<accession>A0A835HBK6</accession>
<keyword evidence="3" id="KW-1185">Reference proteome</keyword>
<dbReference type="Pfam" id="PF06966">
    <property type="entry name" value="DUF1295"/>
    <property type="match status" value="1"/>
</dbReference>
<dbReference type="AlphaFoldDB" id="A0A835HBK6"/>
<sequence>MTSFLNKMVFTGDPPPTRNHELFIEVYRSNQGSTKVGIQELCITIEEGGAMLGSGNILDIQIILARALQSLNYHWFLGVMQIFLWWGVFVASTSRSKVREWLVIHGPRFLTLLLLFVGGIPLLEVKNQPIRSLAIDRNMCSIKEQRGHHFALIPSKLSVQIRRNVKYYILLFRFFCNPLIPSPPFVYDKTKPALVQSCFPFRSSPFIVDLHQGEMLNWYRKDQRQASKELKMG</sequence>
<feature type="transmembrane region" description="Helical" evidence="1">
    <location>
        <begin position="102"/>
        <end position="123"/>
    </location>
</feature>
<feature type="transmembrane region" description="Helical" evidence="1">
    <location>
        <begin position="73"/>
        <end position="90"/>
    </location>
</feature>
<keyword evidence="1" id="KW-1133">Transmembrane helix</keyword>
<organism evidence="2 3">
    <name type="scientific">Coptis chinensis</name>
    <dbReference type="NCBI Taxonomy" id="261450"/>
    <lineage>
        <taxon>Eukaryota</taxon>
        <taxon>Viridiplantae</taxon>
        <taxon>Streptophyta</taxon>
        <taxon>Embryophyta</taxon>
        <taxon>Tracheophyta</taxon>
        <taxon>Spermatophyta</taxon>
        <taxon>Magnoliopsida</taxon>
        <taxon>Ranunculales</taxon>
        <taxon>Ranunculaceae</taxon>
        <taxon>Coptidoideae</taxon>
        <taxon>Coptis</taxon>
    </lineage>
</organism>
<name>A0A835HBK6_9MAGN</name>
<dbReference type="EMBL" id="JADFTS010000007">
    <property type="protein sequence ID" value="KAF9595474.1"/>
    <property type="molecule type" value="Genomic_DNA"/>
</dbReference>
<evidence type="ECO:0000313" key="3">
    <source>
        <dbReference type="Proteomes" id="UP000631114"/>
    </source>
</evidence>
<reference evidence="2 3" key="1">
    <citation type="submission" date="2020-10" db="EMBL/GenBank/DDBJ databases">
        <title>The Coptis chinensis genome and diversification of protoberbering-type alkaloids.</title>
        <authorList>
            <person name="Wang B."/>
            <person name="Shu S."/>
            <person name="Song C."/>
            <person name="Liu Y."/>
        </authorList>
    </citation>
    <scope>NUCLEOTIDE SEQUENCE [LARGE SCALE GENOMIC DNA]</scope>
    <source>
        <strain evidence="2">HL-2020</strain>
        <tissue evidence="2">Leaf</tissue>
    </source>
</reference>
<dbReference type="OrthoDB" id="67965at2759"/>
<proteinExistence type="predicted"/>